<keyword evidence="7" id="KW-1185">Reference proteome</keyword>
<keyword evidence="5" id="KW-0732">Signal</keyword>
<comment type="caution">
    <text evidence="6">The sequence shown here is derived from an EMBL/GenBank/DDBJ whole genome shotgun (WGS) entry which is preliminary data.</text>
</comment>
<dbReference type="Pfam" id="PF13855">
    <property type="entry name" value="LRR_8"/>
    <property type="match status" value="1"/>
</dbReference>
<feature type="transmembrane region" description="Helical" evidence="4">
    <location>
        <begin position="545"/>
        <end position="567"/>
    </location>
</feature>
<evidence type="ECO:0000256" key="5">
    <source>
        <dbReference type="SAM" id="SignalP"/>
    </source>
</evidence>
<dbReference type="SUPFAM" id="SSF52047">
    <property type="entry name" value="RNI-like"/>
    <property type="match status" value="1"/>
</dbReference>
<feature type="compositionally biased region" description="Basic and acidic residues" evidence="3">
    <location>
        <begin position="623"/>
        <end position="634"/>
    </location>
</feature>
<evidence type="ECO:0000256" key="2">
    <source>
        <dbReference type="ARBA" id="ARBA00022737"/>
    </source>
</evidence>
<dbReference type="InterPro" id="IPR032675">
    <property type="entry name" value="LRR_dom_sf"/>
</dbReference>
<evidence type="ECO:0000313" key="7">
    <source>
        <dbReference type="Proteomes" id="UP000316759"/>
    </source>
</evidence>
<dbReference type="OrthoDB" id="2013775at2759"/>
<dbReference type="Proteomes" id="UP000316759">
    <property type="component" value="Unassembled WGS sequence"/>
</dbReference>
<sequence>MNLQTKRMLASVVIFCFSSAVESYYDVSRRYYSIFYYTLSQTCQIPRTLRYVNIYSSGLDPLSPDLRVLSIESRPGPANFIFETERFFEDLEVYILTGQVHRVKLTAPNLRAFTIVDTSEILWDNNTWNFPKLRAVNILTGKIGLNTAVKVPSFGAKELYALRLHRLERSSINFVYSEAFAKLKVLELTGVGVVTTTGLCEFLPNLKELHRLLLGGVHVPCILDAIQKLRKYGNLKSIRLFKHHIPINKGTLCNTLPPDIEHLHLSIDDGPSDLSELTCFEKLKTLVLNYPSDKVTIIETNAPTVFLRAFEKNEDSSAFDNIRLSGTRAITFDRMTRESNTIPPLPLAETIRFTSNGFRFEPGVDPFPDHRSVHLLDLSDNPIGTIPNDAFKALPKLGVLILQNTEIKHFGETAFCDLQWPRAINFGNELPKQTSTTKLPNIPGQQWSTLRCLMTQRRESNILYQSDVCNCKETKYHYVSREVRKRAITHEGVVCSNYGAVNLFGFYEKKCMKWTAAITKRPLRMARLNYTERIPMCENKMLERIWFFLWIAYILFCWIPPIILFILHRREFRKQLMHDQLTSRPRNLFIICPRHARQWCKKVIVPCLEADLFTNKAPKLRPLRTERSEKDRTKQNIAEQDSKNGQNIYSSDSENKGMNSSSLSKQQRGRMSSFSQHTVSSASTGINAPQGPWAWQPRFHCHVAPPARHRLGIMMESCQVVIIFPSASLFTEPACRAQIRLAFHLTRLNRIPPPAIIVWPVTRTLSSVPTNYHLVNRSKKRLDENKYYTTPRFDSVRNDPEDPAETAIIKAKVPTREEAIEILQYFATLTGPCVHWSNLKTVCENLEPLVWWMNKASQIPAY</sequence>
<gene>
    <name evidence="6" type="ORF">FGIG_04460</name>
</gene>
<evidence type="ECO:0000256" key="1">
    <source>
        <dbReference type="ARBA" id="ARBA00022614"/>
    </source>
</evidence>
<dbReference type="Gene3D" id="3.80.10.10">
    <property type="entry name" value="Ribonuclease Inhibitor"/>
    <property type="match status" value="1"/>
</dbReference>
<name>A0A504Y8X3_FASGI</name>
<organism evidence="6 7">
    <name type="scientific">Fasciola gigantica</name>
    <name type="common">Giant liver fluke</name>
    <dbReference type="NCBI Taxonomy" id="46835"/>
    <lineage>
        <taxon>Eukaryota</taxon>
        <taxon>Metazoa</taxon>
        <taxon>Spiralia</taxon>
        <taxon>Lophotrochozoa</taxon>
        <taxon>Platyhelminthes</taxon>
        <taxon>Trematoda</taxon>
        <taxon>Digenea</taxon>
        <taxon>Plagiorchiida</taxon>
        <taxon>Echinostomata</taxon>
        <taxon>Echinostomatoidea</taxon>
        <taxon>Fasciolidae</taxon>
        <taxon>Fasciola</taxon>
    </lineage>
</organism>
<evidence type="ECO:0000256" key="3">
    <source>
        <dbReference type="SAM" id="MobiDB-lite"/>
    </source>
</evidence>
<dbReference type="PANTHER" id="PTHR45712">
    <property type="entry name" value="AGAP008170-PA"/>
    <property type="match status" value="1"/>
</dbReference>
<dbReference type="AlphaFoldDB" id="A0A504Y8X3"/>
<protein>
    <recommendedName>
        <fullName evidence="8">TIR domain-containing protein</fullName>
    </recommendedName>
</protein>
<feature type="compositionally biased region" description="Polar residues" evidence="3">
    <location>
        <begin position="635"/>
        <end position="686"/>
    </location>
</feature>
<feature type="signal peptide" evidence="5">
    <location>
        <begin position="1"/>
        <end position="23"/>
    </location>
</feature>
<keyword evidence="4" id="KW-0812">Transmembrane</keyword>
<keyword evidence="4" id="KW-1133">Transmembrane helix</keyword>
<evidence type="ECO:0008006" key="8">
    <source>
        <dbReference type="Google" id="ProtNLM"/>
    </source>
</evidence>
<feature type="chain" id="PRO_5021378805" description="TIR domain-containing protein" evidence="5">
    <location>
        <begin position="24"/>
        <end position="862"/>
    </location>
</feature>
<accession>A0A504Y8X3</accession>
<dbReference type="EMBL" id="SUNJ01013039">
    <property type="protein sequence ID" value="TPP57554.1"/>
    <property type="molecule type" value="Genomic_DNA"/>
</dbReference>
<proteinExistence type="predicted"/>
<keyword evidence="2" id="KW-0677">Repeat</keyword>
<dbReference type="PANTHER" id="PTHR45712:SF22">
    <property type="entry name" value="INSULIN-LIKE GROWTH FACTOR-BINDING PROTEIN COMPLEX ACID LABILE SUBUNIT"/>
    <property type="match status" value="1"/>
</dbReference>
<keyword evidence="4" id="KW-0472">Membrane</keyword>
<keyword evidence="1" id="KW-0433">Leucine-rich repeat</keyword>
<dbReference type="InterPro" id="IPR050333">
    <property type="entry name" value="SLRP"/>
</dbReference>
<feature type="region of interest" description="Disordered" evidence="3">
    <location>
        <begin position="622"/>
        <end position="686"/>
    </location>
</feature>
<reference evidence="6 7" key="1">
    <citation type="submission" date="2019-04" db="EMBL/GenBank/DDBJ databases">
        <title>Annotation for the trematode Fasciola gigantica.</title>
        <authorList>
            <person name="Choi Y.-J."/>
        </authorList>
    </citation>
    <scope>NUCLEOTIDE SEQUENCE [LARGE SCALE GENOMIC DNA]</scope>
    <source>
        <strain evidence="6">Uganda_cow_1</strain>
    </source>
</reference>
<evidence type="ECO:0000256" key="4">
    <source>
        <dbReference type="SAM" id="Phobius"/>
    </source>
</evidence>
<evidence type="ECO:0000313" key="6">
    <source>
        <dbReference type="EMBL" id="TPP57554.1"/>
    </source>
</evidence>
<dbReference type="InterPro" id="IPR001611">
    <property type="entry name" value="Leu-rich_rpt"/>
</dbReference>